<dbReference type="Proteomes" id="UP000002630">
    <property type="component" value="Linkage Group LG14"/>
</dbReference>
<reference evidence="3 4" key="1">
    <citation type="journal article" date="2010" name="Nature">
        <title>The Ectocarpus genome and the independent evolution of multicellularity in brown algae.</title>
        <authorList>
            <person name="Cock J.M."/>
            <person name="Sterck L."/>
            <person name="Rouze P."/>
            <person name="Scornet D."/>
            <person name="Allen A.E."/>
            <person name="Amoutzias G."/>
            <person name="Anthouard V."/>
            <person name="Artiguenave F."/>
            <person name="Aury J.M."/>
            <person name="Badger J.H."/>
            <person name="Beszteri B."/>
            <person name="Billiau K."/>
            <person name="Bonnet E."/>
            <person name="Bothwell J.H."/>
            <person name="Bowler C."/>
            <person name="Boyen C."/>
            <person name="Brownlee C."/>
            <person name="Carrano C.J."/>
            <person name="Charrier B."/>
            <person name="Cho G.Y."/>
            <person name="Coelho S.M."/>
            <person name="Collen J."/>
            <person name="Corre E."/>
            <person name="Da Silva C."/>
            <person name="Delage L."/>
            <person name="Delaroque N."/>
            <person name="Dittami S.M."/>
            <person name="Doulbeau S."/>
            <person name="Elias M."/>
            <person name="Farnham G."/>
            <person name="Gachon C.M."/>
            <person name="Gschloessl B."/>
            <person name="Heesch S."/>
            <person name="Jabbari K."/>
            <person name="Jubin C."/>
            <person name="Kawai H."/>
            <person name="Kimura K."/>
            <person name="Kloareg B."/>
            <person name="Kupper F.C."/>
            <person name="Lang D."/>
            <person name="Le Bail A."/>
            <person name="Leblanc C."/>
            <person name="Lerouge P."/>
            <person name="Lohr M."/>
            <person name="Lopez P.J."/>
            <person name="Martens C."/>
            <person name="Maumus F."/>
            <person name="Michel G."/>
            <person name="Miranda-Saavedra D."/>
            <person name="Morales J."/>
            <person name="Moreau H."/>
            <person name="Motomura T."/>
            <person name="Nagasato C."/>
            <person name="Napoli C.A."/>
            <person name="Nelson D.R."/>
            <person name="Nyvall-Collen P."/>
            <person name="Peters A.F."/>
            <person name="Pommier C."/>
            <person name="Potin P."/>
            <person name="Poulain J."/>
            <person name="Quesneville H."/>
            <person name="Read B."/>
            <person name="Rensing S.A."/>
            <person name="Ritter A."/>
            <person name="Rousvoal S."/>
            <person name="Samanta M."/>
            <person name="Samson G."/>
            <person name="Schroeder D.C."/>
            <person name="Segurens B."/>
            <person name="Strittmatter M."/>
            <person name="Tonon T."/>
            <person name="Tregear J.W."/>
            <person name="Valentin K."/>
            <person name="von Dassow P."/>
            <person name="Yamagishi T."/>
            <person name="Van de Peer Y."/>
            <person name="Wincker P."/>
        </authorList>
    </citation>
    <scope>NUCLEOTIDE SEQUENCE [LARGE SCALE GENOMIC DNA]</scope>
    <source>
        <strain evidence="4">Ec32 / CCAP1310/4</strain>
    </source>
</reference>
<dbReference type="OrthoDB" id="10509640at2759"/>
<feature type="compositionally biased region" description="Acidic residues" evidence="2">
    <location>
        <begin position="120"/>
        <end position="130"/>
    </location>
</feature>
<feature type="compositionally biased region" description="Low complexity" evidence="2">
    <location>
        <begin position="205"/>
        <end position="233"/>
    </location>
</feature>
<dbReference type="EMBL" id="FN649739">
    <property type="protein sequence ID" value="CBJ48859.1"/>
    <property type="molecule type" value="Genomic_DNA"/>
</dbReference>
<proteinExistence type="predicted"/>
<name>D7G302_ECTSI</name>
<evidence type="ECO:0000313" key="3">
    <source>
        <dbReference type="EMBL" id="CBJ48859.1"/>
    </source>
</evidence>
<dbReference type="InParanoid" id="D7G302"/>
<keyword evidence="4" id="KW-1185">Reference proteome</keyword>
<dbReference type="EMBL" id="FN648696">
    <property type="protein sequence ID" value="CBJ48859.1"/>
    <property type="molecule type" value="Genomic_DNA"/>
</dbReference>
<evidence type="ECO:0000256" key="1">
    <source>
        <dbReference type="SAM" id="Coils"/>
    </source>
</evidence>
<gene>
    <name evidence="3" type="ORF">Esi_0049_0121</name>
</gene>
<protein>
    <submittedName>
        <fullName evidence="3">Uncharacterized protein</fullName>
    </submittedName>
</protein>
<accession>D7G302</accession>
<feature type="compositionally biased region" description="Basic and acidic residues" evidence="2">
    <location>
        <begin position="98"/>
        <end position="119"/>
    </location>
</feature>
<organism evidence="3 4">
    <name type="scientific">Ectocarpus siliculosus</name>
    <name type="common">Brown alga</name>
    <name type="synonym">Conferva siliculosa</name>
    <dbReference type="NCBI Taxonomy" id="2880"/>
    <lineage>
        <taxon>Eukaryota</taxon>
        <taxon>Sar</taxon>
        <taxon>Stramenopiles</taxon>
        <taxon>Ochrophyta</taxon>
        <taxon>PX clade</taxon>
        <taxon>Phaeophyceae</taxon>
        <taxon>Ectocarpales</taxon>
        <taxon>Ectocarpaceae</taxon>
        <taxon>Ectocarpus</taxon>
    </lineage>
</organism>
<feature type="region of interest" description="Disordered" evidence="2">
    <location>
        <begin position="1"/>
        <end position="34"/>
    </location>
</feature>
<evidence type="ECO:0000313" key="4">
    <source>
        <dbReference type="Proteomes" id="UP000002630"/>
    </source>
</evidence>
<feature type="compositionally biased region" description="Basic and acidic residues" evidence="2">
    <location>
        <begin position="240"/>
        <end position="268"/>
    </location>
</feature>
<dbReference type="AlphaFoldDB" id="D7G302"/>
<feature type="compositionally biased region" description="Polar residues" evidence="2">
    <location>
        <begin position="1"/>
        <end position="13"/>
    </location>
</feature>
<sequence>MPTTPPSYQQLPSGPQPANPPASRQGRGDTDEGKVAQVSECLGDGVVSADEAATAVAAPSGSHAEALLSELGDGAPEKGAERAAAGGTSAETQPAEGGAREETLIEEKEKDVQERGREQEEAEAEEEVSGEDGLGVAQKQENDEVQGADLSSFEEQPTEATDGDSTAIAVAGVAPQAPVSGSTTADATGKRQQLQEQVDGGAEAGAGSTRATATTPERIPCSPAASATSNSAPGEQSTHTAERWGGRNRETSGEMKTEDRGKDRETKTKKVGLWELKAERSRLEHALVEAEADRDVERARATEAADRVEEAIARLESLRRRCGVEGAVGTDDAAAAAGLVG</sequence>
<evidence type="ECO:0000256" key="2">
    <source>
        <dbReference type="SAM" id="MobiDB-lite"/>
    </source>
</evidence>
<feature type="compositionally biased region" description="Polar residues" evidence="2">
    <location>
        <begin position="179"/>
        <end position="196"/>
    </location>
</feature>
<feature type="coiled-coil region" evidence="1">
    <location>
        <begin position="273"/>
        <end position="321"/>
    </location>
</feature>
<feature type="region of interest" description="Disordered" evidence="2">
    <location>
        <begin position="59"/>
        <end position="268"/>
    </location>
</feature>
<keyword evidence="1" id="KW-0175">Coiled coil</keyword>